<proteinExistence type="predicted"/>
<evidence type="ECO:0000313" key="2">
    <source>
        <dbReference type="EMBL" id="CAE4596707.1"/>
    </source>
</evidence>
<name>A0A7S4QX75_9STRA</name>
<accession>A0A7S4QX75</accession>
<gene>
    <name evidence="2" type="ORF">DBRI00130_LOCUS9382</name>
</gene>
<feature type="compositionally biased region" description="Basic and acidic residues" evidence="1">
    <location>
        <begin position="10"/>
        <end position="24"/>
    </location>
</feature>
<sequence>MAAEALSCRNEGESIEEKVTDDSPKNGFKVTVESNSAGGYFDLTHESTSRSATNRRITQARKKTTSVKNTRSTSPDVAQRRVVKATPPPPLSASEISPEDGDSSSFPGDNGEDEREFRGLVPAKARSVEDEAKKWRQQRFDAAAALSKEKKGKSLDQKRKLKVDSGEAASEEETTATTPVRKEPLPAILRVQSKFPEHKRTVETASLPPDEAPSEKRIKTVDMKEDNVDGKDNVGTALGDEEGGLSYWTDGISKLAKKVVPAVAVAAILAIAAMKLTKRK</sequence>
<dbReference type="EMBL" id="HBNS01011605">
    <property type="protein sequence ID" value="CAE4596707.1"/>
    <property type="molecule type" value="Transcribed_RNA"/>
</dbReference>
<feature type="region of interest" description="Disordered" evidence="1">
    <location>
        <begin position="1"/>
        <end position="240"/>
    </location>
</feature>
<feature type="compositionally biased region" description="Basic and acidic residues" evidence="1">
    <location>
        <begin position="147"/>
        <end position="165"/>
    </location>
</feature>
<protein>
    <submittedName>
        <fullName evidence="2">Uncharacterized protein</fullName>
    </submittedName>
</protein>
<evidence type="ECO:0000256" key="1">
    <source>
        <dbReference type="SAM" id="MobiDB-lite"/>
    </source>
</evidence>
<feature type="compositionally biased region" description="Polar residues" evidence="1">
    <location>
        <begin position="66"/>
        <end position="76"/>
    </location>
</feature>
<organism evidence="2">
    <name type="scientific">Ditylum brightwellii</name>
    <dbReference type="NCBI Taxonomy" id="49249"/>
    <lineage>
        <taxon>Eukaryota</taxon>
        <taxon>Sar</taxon>
        <taxon>Stramenopiles</taxon>
        <taxon>Ochrophyta</taxon>
        <taxon>Bacillariophyta</taxon>
        <taxon>Mediophyceae</taxon>
        <taxon>Lithodesmiophycidae</taxon>
        <taxon>Lithodesmiales</taxon>
        <taxon>Lithodesmiaceae</taxon>
        <taxon>Ditylum</taxon>
    </lineage>
</organism>
<reference evidence="2" key="1">
    <citation type="submission" date="2021-01" db="EMBL/GenBank/DDBJ databases">
        <authorList>
            <person name="Corre E."/>
            <person name="Pelletier E."/>
            <person name="Niang G."/>
            <person name="Scheremetjew M."/>
            <person name="Finn R."/>
            <person name="Kale V."/>
            <person name="Holt S."/>
            <person name="Cochrane G."/>
            <person name="Meng A."/>
            <person name="Brown T."/>
            <person name="Cohen L."/>
        </authorList>
    </citation>
    <scope>NUCLEOTIDE SEQUENCE</scope>
    <source>
        <strain evidence="2">GSO104</strain>
    </source>
</reference>
<feature type="compositionally biased region" description="Basic and acidic residues" evidence="1">
    <location>
        <begin position="213"/>
        <end position="232"/>
    </location>
</feature>
<dbReference type="AlphaFoldDB" id="A0A7S4QX75"/>